<evidence type="ECO:0000256" key="4">
    <source>
        <dbReference type="ARBA" id="ARBA00022989"/>
    </source>
</evidence>
<reference evidence="7 8" key="1">
    <citation type="submission" date="2023-09" db="EMBL/GenBank/DDBJ databases">
        <title>Nesidiocoris tenuis whole genome shotgun sequence.</title>
        <authorList>
            <person name="Shibata T."/>
            <person name="Shimoda M."/>
            <person name="Kobayashi T."/>
            <person name="Uehara T."/>
        </authorList>
    </citation>
    <scope>NUCLEOTIDE SEQUENCE [LARGE SCALE GENOMIC DNA]</scope>
    <source>
        <strain evidence="7 8">Japan</strain>
    </source>
</reference>
<feature type="transmembrane region" description="Helical" evidence="6">
    <location>
        <begin position="268"/>
        <end position="290"/>
    </location>
</feature>
<evidence type="ECO:0000256" key="5">
    <source>
        <dbReference type="ARBA" id="ARBA00023136"/>
    </source>
</evidence>
<keyword evidence="2 6" id="KW-1003">Cell membrane</keyword>
<keyword evidence="6" id="KW-0675">Receptor</keyword>
<keyword evidence="5 6" id="KW-0472">Membrane</keyword>
<name>A0ABN7BBA5_9HEMI</name>
<evidence type="ECO:0000256" key="1">
    <source>
        <dbReference type="ARBA" id="ARBA00004651"/>
    </source>
</evidence>
<evidence type="ECO:0000256" key="3">
    <source>
        <dbReference type="ARBA" id="ARBA00022692"/>
    </source>
</evidence>
<keyword evidence="4 6" id="KW-1133">Transmembrane helix</keyword>
<evidence type="ECO:0000256" key="6">
    <source>
        <dbReference type="RuleBase" id="RU363108"/>
    </source>
</evidence>
<accession>A0ABN7BBA5</accession>
<feature type="transmembrane region" description="Helical" evidence="6">
    <location>
        <begin position="337"/>
        <end position="357"/>
    </location>
</feature>
<dbReference type="Proteomes" id="UP001307889">
    <property type="component" value="Chromosome 13"/>
</dbReference>
<feature type="transmembrane region" description="Helical" evidence="6">
    <location>
        <begin position="161"/>
        <end position="179"/>
    </location>
</feature>
<evidence type="ECO:0000313" key="8">
    <source>
        <dbReference type="Proteomes" id="UP001307889"/>
    </source>
</evidence>
<feature type="transmembrane region" description="Helical" evidence="6">
    <location>
        <begin position="127"/>
        <end position="149"/>
    </location>
</feature>
<dbReference type="EMBL" id="AP028921">
    <property type="protein sequence ID" value="BET01667.1"/>
    <property type="molecule type" value="Genomic_DNA"/>
</dbReference>
<keyword evidence="3 6" id="KW-0812">Transmembrane</keyword>
<keyword evidence="6" id="KW-0807">Transducer</keyword>
<evidence type="ECO:0000256" key="2">
    <source>
        <dbReference type="ARBA" id="ARBA00022475"/>
    </source>
</evidence>
<gene>
    <name evidence="7" type="ORF">NTJ_14483</name>
</gene>
<proteinExistence type="inferred from homology"/>
<evidence type="ECO:0000313" key="7">
    <source>
        <dbReference type="EMBL" id="BET01667.1"/>
    </source>
</evidence>
<comment type="subcellular location">
    <subcellularLocation>
        <location evidence="1 6">Cell membrane</location>
        <topology evidence="1 6">Multi-pass membrane protein</topology>
    </subcellularLocation>
</comment>
<feature type="transmembrane region" description="Helical" evidence="6">
    <location>
        <begin position="231"/>
        <end position="256"/>
    </location>
</feature>
<comment type="function">
    <text evidence="6">Gustatory receptor which mediates acceptance or avoidance behavior, depending on its substrates.</text>
</comment>
<comment type="caution">
    <text evidence="6">Lacks conserved residue(s) required for the propagation of feature annotation.</text>
</comment>
<dbReference type="Pfam" id="PF08395">
    <property type="entry name" value="7tm_7"/>
    <property type="match status" value="1"/>
</dbReference>
<organism evidence="7 8">
    <name type="scientific">Nesidiocoris tenuis</name>
    <dbReference type="NCBI Taxonomy" id="355587"/>
    <lineage>
        <taxon>Eukaryota</taxon>
        <taxon>Metazoa</taxon>
        <taxon>Ecdysozoa</taxon>
        <taxon>Arthropoda</taxon>
        <taxon>Hexapoda</taxon>
        <taxon>Insecta</taxon>
        <taxon>Pterygota</taxon>
        <taxon>Neoptera</taxon>
        <taxon>Paraneoptera</taxon>
        <taxon>Hemiptera</taxon>
        <taxon>Heteroptera</taxon>
        <taxon>Panheteroptera</taxon>
        <taxon>Cimicomorpha</taxon>
        <taxon>Miridae</taxon>
        <taxon>Dicyphina</taxon>
        <taxon>Nesidiocoris</taxon>
    </lineage>
</organism>
<keyword evidence="8" id="KW-1185">Reference proteome</keyword>
<sequence>MKGRSVESYNSVLISSNMSIVRHLKILRLFGLSTLIIDPPSFSKISYAYLLVSLAVFVASAVKEFHPALEWREAGALTLVLINTKKIGVIVGPAVITCRLISTRFLYEKLVNDLISVQRALGTITYKMFTSIKIVCALIGLVFLGFFVIRIIRVAFDGDGLIWALADVEVVVINVFAYLSLLQFIYLARCIGDCFSKLGQHLAESALKMSLTDYVRTHNHLMDLSAELNTIFDASITLTLFFGFVSTLTTISMFITNELTETLHKIRYYSYITIPTSMVLLVLETCQTVASQAEESNQRLLNFRIYKKPQTSEDDLLLIHYSGRKPLTFKAFNALTVNYNLGVSMIAAFLTYVVVLFQSG</sequence>
<dbReference type="InterPro" id="IPR013604">
    <property type="entry name" value="7TM_chemorcpt"/>
</dbReference>
<protein>
    <recommendedName>
        <fullName evidence="6">Gustatory receptor</fullName>
    </recommendedName>
</protein>
<comment type="similarity">
    <text evidence="6">Belongs to the insect chemoreceptor superfamily. Gustatory receptor (GR) family.</text>
</comment>